<evidence type="ECO:0000256" key="2">
    <source>
        <dbReference type="ARBA" id="ARBA00022737"/>
    </source>
</evidence>
<dbReference type="PRINTS" id="PR00320">
    <property type="entry name" value="GPROTEINBRPT"/>
</dbReference>
<dbReference type="Proteomes" id="UP000191518">
    <property type="component" value="Unassembled WGS sequence"/>
</dbReference>
<dbReference type="SUPFAM" id="SSF50978">
    <property type="entry name" value="WD40 repeat-like"/>
    <property type="match status" value="1"/>
</dbReference>
<feature type="repeat" description="WD" evidence="3">
    <location>
        <begin position="139"/>
        <end position="180"/>
    </location>
</feature>
<evidence type="ECO:0000256" key="1">
    <source>
        <dbReference type="ARBA" id="ARBA00022574"/>
    </source>
</evidence>
<feature type="non-terminal residue" evidence="4">
    <location>
        <position position="229"/>
    </location>
</feature>
<dbReference type="PANTHER" id="PTHR19848">
    <property type="entry name" value="WD40 REPEAT PROTEIN"/>
    <property type="match status" value="1"/>
</dbReference>
<reference evidence="5" key="1">
    <citation type="journal article" date="2017" name="Nat. Microbiol.">
        <title>Global analysis of biosynthetic gene clusters reveals vast potential of secondary metabolite production in Penicillium species.</title>
        <authorList>
            <person name="Nielsen J.C."/>
            <person name="Grijseels S."/>
            <person name="Prigent S."/>
            <person name="Ji B."/>
            <person name="Dainat J."/>
            <person name="Nielsen K.F."/>
            <person name="Frisvad J.C."/>
            <person name="Workman M."/>
            <person name="Nielsen J."/>
        </authorList>
    </citation>
    <scope>NUCLEOTIDE SEQUENCE [LARGE SCALE GENOMIC DNA]</scope>
    <source>
        <strain evidence="5">IBT 29486</strain>
    </source>
</reference>
<dbReference type="AlphaFoldDB" id="A0A1V6QXT7"/>
<keyword evidence="1 3" id="KW-0853">WD repeat</keyword>
<dbReference type="InterPro" id="IPR001680">
    <property type="entry name" value="WD40_rpt"/>
</dbReference>
<sequence length="229" mass="24829">MSLLGFTSEVLGILDRLQMSISGNDSSLISDFLHDAKRFILKNRQIVDQAPLQVYCAGLIFAPRTGIIRREFKRSLPTWICQLPQVEEGWNALTQTLEGHSRPVRSVAFSPDGRLLASGSYDETVRLWDPATGALTQTLEGHSSSVGSVAFSSDGRLLASGSNNETVRLWDPATGALTQTLEGHSSPVRSVAFSPDGRLLASGSYDETVRLWDPATGALTQTLEGHSRS</sequence>
<keyword evidence="5" id="KW-1185">Reference proteome</keyword>
<dbReference type="InterPro" id="IPR015943">
    <property type="entry name" value="WD40/YVTN_repeat-like_dom_sf"/>
</dbReference>
<evidence type="ECO:0000313" key="5">
    <source>
        <dbReference type="Proteomes" id="UP000191518"/>
    </source>
</evidence>
<protein>
    <submittedName>
        <fullName evidence="4">Uncharacterized protein</fullName>
    </submittedName>
</protein>
<dbReference type="InterPro" id="IPR020472">
    <property type="entry name" value="WD40_PAC1"/>
</dbReference>
<gene>
    <name evidence="4" type="ORF">PENVUL_c167G05014</name>
</gene>
<dbReference type="InterPro" id="IPR036322">
    <property type="entry name" value="WD40_repeat_dom_sf"/>
</dbReference>
<dbReference type="EMBL" id="MDYP01000166">
    <property type="protein sequence ID" value="OQD93842.1"/>
    <property type="molecule type" value="Genomic_DNA"/>
</dbReference>
<dbReference type="PANTHER" id="PTHR19848:SF8">
    <property type="entry name" value="F-BOX AND WD REPEAT DOMAIN CONTAINING 7"/>
    <property type="match status" value="1"/>
</dbReference>
<dbReference type="Pfam" id="PF00400">
    <property type="entry name" value="WD40"/>
    <property type="match status" value="3"/>
</dbReference>
<dbReference type="PROSITE" id="PS50294">
    <property type="entry name" value="WD_REPEATS_REGION"/>
    <property type="match status" value="3"/>
</dbReference>
<dbReference type="Gene3D" id="2.130.10.10">
    <property type="entry name" value="YVTN repeat-like/Quinoprotein amine dehydrogenase"/>
    <property type="match status" value="2"/>
</dbReference>
<name>A0A1V6QXT7_9EURO</name>
<comment type="caution">
    <text evidence="4">The sequence shown here is derived from an EMBL/GenBank/DDBJ whole genome shotgun (WGS) entry which is preliminary data.</text>
</comment>
<feature type="repeat" description="WD" evidence="3">
    <location>
        <begin position="97"/>
        <end position="138"/>
    </location>
</feature>
<dbReference type="SMART" id="SM00320">
    <property type="entry name" value="WD40"/>
    <property type="match status" value="3"/>
</dbReference>
<accession>A0A1V6QXT7</accession>
<dbReference type="PROSITE" id="PS50082">
    <property type="entry name" value="WD_REPEATS_2"/>
    <property type="match status" value="3"/>
</dbReference>
<organism evidence="4 5">
    <name type="scientific">Penicillium vulpinum</name>
    <dbReference type="NCBI Taxonomy" id="29845"/>
    <lineage>
        <taxon>Eukaryota</taxon>
        <taxon>Fungi</taxon>
        <taxon>Dikarya</taxon>
        <taxon>Ascomycota</taxon>
        <taxon>Pezizomycotina</taxon>
        <taxon>Eurotiomycetes</taxon>
        <taxon>Eurotiomycetidae</taxon>
        <taxon>Eurotiales</taxon>
        <taxon>Aspergillaceae</taxon>
        <taxon>Penicillium</taxon>
    </lineage>
</organism>
<evidence type="ECO:0000256" key="3">
    <source>
        <dbReference type="PROSITE-ProRule" id="PRU00221"/>
    </source>
</evidence>
<feature type="repeat" description="WD" evidence="3">
    <location>
        <begin position="181"/>
        <end position="222"/>
    </location>
</feature>
<dbReference type="CDD" id="cd00200">
    <property type="entry name" value="WD40"/>
    <property type="match status" value="1"/>
</dbReference>
<evidence type="ECO:0000313" key="4">
    <source>
        <dbReference type="EMBL" id="OQD93842.1"/>
    </source>
</evidence>
<proteinExistence type="predicted"/>
<keyword evidence="2" id="KW-0677">Repeat</keyword>
<dbReference type="STRING" id="29845.A0A1V6QXT7"/>